<sequence length="552" mass="61723">MSDGFNLVDSPWIKVQTIDGQPAEVGLKELFSQWDRFAALDGESPTQNAAVFRVLMAIVVRTVRLHPDWGFIDDEGELWREIYTAGDFPELIGDYLETHHNRFDLASDTAPFFQVADLHTSKGVYESAASLVPDTGPGLFSTQTEASASELEPAAAARYLIHRQAYDYSGIKSGIVGDPRVKGGKGYPTGPGWAGRLGHTVVTGPTLRDTFMLSLPMLELIPEELMFGDEDLPPWERQPDTAMPRSVDAVEPNGIVDLLTWQQRRIRLFWTEDRKTVTHVLIGNGDKINERNQFAEPYSSQRYSEAQSKKAKTSVFFAQELDPTLTVWRGVQAMFADSSIAETKNRRAPVLKQFTGPVGLERQTAYAGKHVGVWLCGVEYGPQQSSFSDEMSEVLPIDLSLMTEDGFQMRNTVLDAINRVFTLRGQLRWFFKQLEVSQGGSPEEAPEAPTQAWLSELEHEFTQWLSRLSAQHSAQESQLNWCRTLRRVTYRTVIKAVEQAGPQAAAGWLEHDPNGGVQLHSSARYESWMLAKLRQSAPLPSDSEQKGGSDDR</sequence>
<dbReference type="EMBL" id="PKGO01000002">
    <property type="protein sequence ID" value="PKY70996.1"/>
    <property type="molecule type" value="Genomic_DNA"/>
</dbReference>
<evidence type="ECO:0000313" key="2">
    <source>
        <dbReference type="Proteomes" id="UP000242755"/>
    </source>
</evidence>
<dbReference type="STRING" id="1176165.GCA_001584405_00158"/>
<protein>
    <submittedName>
        <fullName evidence="1">Type I-E CRISPR-associated protein Cse1/CasA</fullName>
    </submittedName>
</protein>
<dbReference type="NCBIfam" id="TIGR02547">
    <property type="entry name" value="casA_cse1"/>
    <property type="match status" value="1"/>
</dbReference>
<gene>
    <name evidence="1" type="primary">casA</name>
    <name evidence="1" type="ORF">CYJ40_02775</name>
</gene>
<dbReference type="Pfam" id="PF09481">
    <property type="entry name" value="CRISPR_Cse1"/>
    <property type="match status" value="1"/>
</dbReference>
<evidence type="ECO:0000313" key="1">
    <source>
        <dbReference type="EMBL" id="PKY70996.1"/>
    </source>
</evidence>
<dbReference type="Proteomes" id="UP000242755">
    <property type="component" value="Unassembled WGS sequence"/>
</dbReference>
<accession>A0A2I1IIN7</accession>
<proteinExistence type="predicted"/>
<dbReference type="Gene3D" id="1.10.132.100">
    <property type="match status" value="1"/>
</dbReference>
<reference evidence="1 2" key="1">
    <citation type="submission" date="2017-12" db="EMBL/GenBank/DDBJ databases">
        <title>Phylogenetic diversity of female urinary microbiome.</title>
        <authorList>
            <person name="Thomas-White K."/>
            <person name="Wolfe A.J."/>
        </authorList>
    </citation>
    <scope>NUCLEOTIDE SEQUENCE [LARGE SCALE GENOMIC DNA]</scope>
    <source>
        <strain evidence="1 2">UMB0426</strain>
    </source>
</reference>
<dbReference type="AlphaFoldDB" id="A0A2I1IIN7"/>
<comment type="caution">
    <text evidence="1">The sequence shown here is derived from an EMBL/GenBank/DDBJ whole genome shotgun (WGS) entry which is preliminary data.</text>
</comment>
<dbReference type="RefSeq" id="WP_101671971.1">
    <property type="nucleotide sequence ID" value="NZ_PKGO01000002.1"/>
</dbReference>
<name>A0A2I1IIN7_9MICO</name>
<organism evidence="1 2">
    <name type="scientific">Brevibacterium ravenspurgense</name>
    <dbReference type="NCBI Taxonomy" id="479117"/>
    <lineage>
        <taxon>Bacteria</taxon>
        <taxon>Bacillati</taxon>
        <taxon>Actinomycetota</taxon>
        <taxon>Actinomycetes</taxon>
        <taxon>Micrococcales</taxon>
        <taxon>Brevibacteriaceae</taxon>
        <taxon>Brevibacterium</taxon>
    </lineage>
</organism>
<dbReference type="InterPro" id="IPR013381">
    <property type="entry name" value="CRISPR-assoc_prot_Cse1"/>
</dbReference>